<dbReference type="GO" id="GO:0008270">
    <property type="term" value="F:zinc ion binding"/>
    <property type="evidence" value="ECO:0007669"/>
    <property type="project" value="InterPro"/>
</dbReference>
<dbReference type="PANTHER" id="PTHR41517">
    <property type="entry name" value="1,2-DIOXYGENASE PROTEIN-RELATED"/>
    <property type="match status" value="1"/>
</dbReference>
<comment type="caution">
    <text evidence="11">The sequence shown here is derived from an EMBL/GenBank/DDBJ whole genome shotgun (WGS) entry which is preliminary data.</text>
</comment>
<dbReference type="GO" id="GO:0051213">
    <property type="term" value="F:dioxygenase activity"/>
    <property type="evidence" value="ECO:0007669"/>
    <property type="project" value="UniProtKB-KW"/>
</dbReference>
<dbReference type="CDD" id="cd02216">
    <property type="entry name" value="cupin_GDO-like_N"/>
    <property type="match status" value="1"/>
</dbReference>
<dbReference type="InterPro" id="IPR013096">
    <property type="entry name" value="Cupin_2"/>
</dbReference>
<evidence type="ECO:0000256" key="8">
    <source>
        <dbReference type="SAM" id="Phobius"/>
    </source>
</evidence>
<feature type="region of interest" description="Disordered" evidence="7">
    <location>
        <begin position="435"/>
        <end position="463"/>
    </location>
</feature>
<dbReference type="Gene3D" id="2.60.120.10">
    <property type="entry name" value="Jelly Rolls"/>
    <property type="match status" value="1"/>
</dbReference>
<dbReference type="InterPro" id="IPR011051">
    <property type="entry name" value="RmlC_Cupin_sf"/>
</dbReference>
<dbReference type="GO" id="GO:0003677">
    <property type="term" value="F:DNA binding"/>
    <property type="evidence" value="ECO:0007669"/>
    <property type="project" value="UniProtKB-KW"/>
</dbReference>
<evidence type="ECO:0000256" key="2">
    <source>
        <dbReference type="ARBA" id="ARBA00023002"/>
    </source>
</evidence>
<keyword evidence="3" id="KW-0805">Transcription regulation</keyword>
<gene>
    <name evidence="11" type="ORF">T310_2993</name>
</gene>
<dbReference type="PANTHER" id="PTHR41517:SF1">
    <property type="entry name" value="CUPIN"/>
    <property type="match status" value="1"/>
</dbReference>
<feature type="domain" description="Zn(2)-C6 fungal-type" evidence="9">
    <location>
        <begin position="372"/>
        <end position="403"/>
    </location>
</feature>
<evidence type="ECO:0000256" key="6">
    <source>
        <dbReference type="ARBA" id="ARBA00023242"/>
    </source>
</evidence>
<dbReference type="InterPro" id="IPR036864">
    <property type="entry name" value="Zn2-C6_fun-type_DNA-bd_sf"/>
</dbReference>
<keyword evidence="4" id="KW-0238">DNA-binding</keyword>
<feature type="transmembrane region" description="Helical" evidence="8">
    <location>
        <begin position="937"/>
        <end position="958"/>
    </location>
</feature>
<dbReference type="OrthoDB" id="2205143at2759"/>
<dbReference type="EMBL" id="LASV01000116">
    <property type="protein sequence ID" value="KKA22979.1"/>
    <property type="molecule type" value="Genomic_DNA"/>
</dbReference>
<dbReference type="Gene3D" id="4.10.240.10">
    <property type="entry name" value="Zn(2)-C6 fungal-type DNA-binding domain"/>
    <property type="match status" value="1"/>
</dbReference>
<evidence type="ECO:0008006" key="13">
    <source>
        <dbReference type="Google" id="ProtNLM"/>
    </source>
</evidence>
<dbReference type="SUPFAM" id="SSF57701">
    <property type="entry name" value="Zn2/Cys6 DNA-binding domain"/>
    <property type="match status" value="1"/>
</dbReference>
<sequence length="1105" mass="122934">MTPSIDNHSPSNGEITEEQLLEEVRKTNTLPLWTQMTRLNPPEPNPICVPFVWKYKFIRPNLLTAGKLITEKKAERRVLMLVNPAREAPYTTDTLYAGLQLVMPNETAPAHRHTAFAMRFIIEGNGGFTAVHGRRICMQQGDVILTPTWNYHDHGKDGSGPMIWLDGLDLPNFRHFPVHFVEHYAQPRYPAEDVDSEQSPLVFPWAKMKAELDSADEPWVTCRYFRSDGHEVSRILGGSAERISPGCSSPRRRETTSAVYHVVSGSGYSVIGETKFSWEKGDTFCVPAWYPYEHFADPSETVYLYRKHSVKETLSKGILVGHEWKPPMGAPTHPQDRQPNGAESRWLAMRAARESPEYAGCSDPYIAISVQSCRLTNPQCDGSRPKCSLCIDLGFECVYTPPATATNVIIHKDYLTSLESRVRALEETLSAVEDHVDDLSSRLDRGDDPKNRHDPKASQDVEPVSDLAGVEDAVDAMGAVVFADEEDSGFFGPSSNIAFLRHLSQAVTSAGKMQSELTSPSLRGSGQFEGGFLNVSRPPSPTLRHSDRDAAQNKYNIFTLPPSNETSELIQRYFSDTGLLFPYLHEPTFRETYGQLVRDGFTKVRRTWLGLLNMVLAMATITASAGNTRADARIKASDVFYQRALGLCGKEILRGTTLERGVRYSSISASDGPVPPRNAKVGSGLDRAWIGREGSSSAGVAFAGSVQGLFSSGARNPEANLVWLTLSMTFGRPAAIPDHYVKLELPAHHESMRPFTMLDDGSASLSLAFFNSTITLYKQMWNVIDLLYGQNLGCDRPSGVSETVAHVFRMEQHLISWERSLPDTLRLTCARQLQGEEQRQEPSCPRDQLRWKLRVILTLRYLNLRVLLHRPILTKFIDARGKQRNEEEEDGRHESMLLLKHIGTNSVEICVNSAMDIIDLVHEVVHAPGWQRSLLGAWWFSLYYTFNAALVILGALWVCRGDDSDEASVPPDMDKLVEKASGYPQRAVAALLNLDSGNKMVDRCRYYLEHFNNALNPVDVDGMPVSNHTTLFADTTARLGPGQGQGPSGTEMIDFSTSLGMGMEMELGEFLLDDGEQLRGLINVNRSGSVVIPTPVPDEDEDGRG</sequence>
<dbReference type="InterPro" id="IPR014710">
    <property type="entry name" value="RmlC-like_jellyroll"/>
</dbReference>
<dbReference type="STRING" id="1408163.A0A0F4YXL5"/>
<evidence type="ECO:0000259" key="10">
    <source>
        <dbReference type="Pfam" id="PF07883"/>
    </source>
</evidence>
<evidence type="ECO:0000256" key="5">
    <source>
        <dbReference type="ARBA" id="ARBA00023163"/>
    </source>
</evidence>
<organism evidence="11 12">
    <name type="scientific">Rasamsonia emersonii (strain ATCC 16479 / CBS 393.64 / IMI 116815)</name>
    <dbReference type="NCBI Taxonomy" id="1408163"/>
    <lineage>
        <taxon>Eukaryota</taxon>
        <taxon>Fungi</taxon>
        <taxon>Dikarya</taxon>
        <taxon>Ascomycota</taxon>
        <taxon>Pezizomycotina</taxon>
        <taxon>Eurotiomycetes</taxon>
        <taxon>Eurotiomycetidae</taxon>
        <taxon>Eurotiales</taxon>
        <taxon>Trichocomaceae</taxon>
        <taxon>Rasamsonia</taxon>
    </lineage>
</organism>
<keyword evidence="2" id="KW-0560">Oxidoreductase</keyword>
<dbReference type="RefSeq" id="XP_013329591.1">
    <property type="nucleotide sequence ID" value="XM_013474137.1"/>
</dbReference>
<feature type="domain" description="Cupin type-2" evidence="10">
    <location>
        <begin position="99"/>
        <end position="166"/>
    </location>
</feature>
<dbReference type="InterPro" id="IPR047183">
    <property type="entry name" value="GDO-like"/>
</dbReference>
<dbReference type="CDD" id="cd00067">
    <property type="entry name" value="GAL4"/>
    <property type="match status" value="1"/>
</dbReference>
<keyword evidence="8" id="KW-0812">Transmembrane</keyword>
<evidence type="ECO:0000259" key="9">
    <source>
        <dbReference type="Pfam" id="PF00172"/>
    </source>
</evidence>
<dbReference type="GO" id="GO:0000981">
    <property type="term" value="F:DNA-binding transcription factor activity, RNA polymerase II-specific"/>
    <property type="evidence" value="ECO:0007669"/>
    <property type="project" value="InterPro"/>
</dbReference>
<dbReference type="InterPro" id="IPR001138">
    <property type="entry name" value="Zn2Cys6_DnaBD"/>
</dbReference>
<evidence type="ECO:0000256" key="4">
    <source>
        <dbReference type="ARBA" id="ARBA00023125"/>
    </source>
</evidence>
<keyword evidence="5" id="KW-0804">Transcription</keyword>
<keyword evidence="8" id="KW-1133">Transmembrane helix</keyword>
<protein>
    <recommendedName>
        <fullName evidence="13">Gentisate 1,2-dioxygenase</fullName>
    </recommendedName>
</protein>
<dbReference type="AlphaFoldDB" id="A0A0F4YXL5"/>
<reference evidence="11 12" key="1">
    <citation type="submission" date="2015-04" db="EMBL/GenBank/DDBJ databases">
        <authorList>
            <person name="Heijne W.H."/>
            <person name="Fedorova N.D."/>
            <person name="Nierman W.C."/>
            <person name="Vollebregt A.W."/>
            <person name="Zhao Z."/>
            <person name="Wu L."/>
            <person name="Kumar M."/>
            <person name="Stam H."/>
            <person name="van den Berg M.A."/>
            <person name="Pel H.J."/>
        </authorList>
    </citation>
    <scope>NUCLEOTIDE SEQUENCE [LARGE SCALE GENOMIC DNA]</scope>
    <source>
        <strain evidence="11 12">CBS 393.64</strain>
    </source>
</reference>
<name>A0A0F4YXL5_RASE3</name>
<dbReference type="CDD" id="cd06992">
    <property type="entry name" value="cupin_GDO-like_C"/>
    <property type="match status" value="1"/>
</dbReference>
<dbReference type="Proteomes" id="UP000053958">
    <property type="component" value="Unassembled WGS sequence"/>
</dbReference>
<keyword evidence="6" id="KW-0539">Nucleus</keyword>
<accession>A0A0F4YXL5</accession>
<dbReference type="Pfam" id="PF00172">
    <property type="entry name" value="Zn_clus"/>
    <property type="match status" value="1"/>
</dbReference>
<evidence type="ECO:0000256" key="7">
    <source>
        <dbReference type="SAM" id="MobiDB-lite"/>
    </source>
</evidence>
<keyword evidence="12" id="KW-1185">Reference proteome</keyword>
<feature type="compositionally biased region" description="Basic and acidic residues" evidence="7">
    <location>
        <begin position="435"/>
        <end position="459"/>
    </location>
</feature>
<evidence type="ECO:0000313" key="12">
    <source>
        <dbReference type="Proteomes" id="UP000053958"/>
    </source>
</evidence>
<dbReference type="Pfam" id="PF07883">
    <property type="entry name" value="Cupin_2"/>
    <property type="match status" value="1"/>
</dbReference>
<evidence type="ECO:0000313" key="11">
    <source>
        <dbReference type="EMBL" id="KKA22979.1"/>
    </source>
</evidence>
<dbReference type="GeneID" id="25315344"/>
<keyword evidence="1" id="KW-0223">Dioxygenase</keyword>
<evidence type="ECO:0000256" key="1">
    <source>
        <dbReference type="ARBA" id="ARBA00022964"/>
    </source>
</evidence>
<dbReference type="SUPFAM" id="SSF51182">
    <property type="entry name" value="RmlC-like cupins"/>
    <property type="match status" value="1"/>
</dbReference>
<proteinExistence type="predicted"/>
<evidence type="ECO:0000256" key="3">
    <source>
        <dbReference type="ARBA" id="ARBA00023015"/>
    </source>
</evidence>
<dbReference type="CDD" id="cd12148">
    <property type="entry name" value="fungal_TF_MHR"/>
    <property type="match status" value="1"/>
</dbReference>
<keyword evidence="8" id="KW-0472">Membrane</keyword>